<dbReference type="Proteomes" id="UP000002508">
    <property type="component" value="Chromosome"/>
</dbReference>
<keyword evidence="4" id="KW-0808">Transferase</keyword>
<dbReference type="PANTHER" id="PTHR43304">
    <property type="entry name" value="PHYTOCHROME-LIKE PROTEIN CPH1"/>
    <property type="match status" value="1"/>
</dbReference>
<reference evidence="7" key="1">
    <citation type="submission" date="2008-12" db="EMBL/GenBank/DDBJ databases">
        <title>Complete sequence of Chloroflexus aggregans DSM 9485.</title>
        <authorList>
            <consortium name="US DOE Joint Genome Institute"/>
            <person name="Lucas S."/>
            <person name="Copeland A."/>
            <person name="Lapidus A."/>
            <person name="Glavina del Rio T."/>
            <person name="Dalin E."/>
            <person name="Tice H."/>
            <person name="Pitluck S."/>
            <person name="Foster B."/>
            <person name="Larimer F."/>
            <person name="Land M."/>
            <person name="Hauser L."/>
            <person name="Kyrpides N."/>
            <person name="Mikhailova N."/>
            <person name="Bryant D."/>
            <person name="Richardson P."/>
        </authorList>
    </citation>
    <scope>NUCLEOTIDE SEQUENCE</scope>
    <source>
        <strain evidence="7">DSM 9485</strain>
    </source>
</reference>
<keyword evidence="8" id="KW-1185">Reference proteome</keyword>
<evidence type="ECO:0000256" key="5">
    <source>
        <dbReference type="ARBA" id="ARBA00022777"/>
    </source>
</evidence>
<dbReference type="EMBL" id="CP001337">
    <property type="protein sequence ID" value="ACL23495.1"/>
    <property type="molecule type" value="Genomic_DNA"/>
</dbReference>
<keyword evidence="6" id="KW-0812">Transmembrane</keyword>
<dbReference type="RefSeq" id="WP_012615861.1">
    <property type="nucleotide sequence ID" value="NC_011831.1"/>
</dbReference>
<accession>B8G489</accession>
<dbReference type="GO" id="GO:0004673">
    <property type="term" value="F:protein histidine kinase activity"/>
    <property type="evidence" value="ECO:0007669"/>
    <property type="project" value="UniProtKB-EC"/>
</dbReference>
<feature type="transmembrane region" description="Helical" evidence="6">
    <location>
        <begin position="116"/>
        <end position="149"/>
    </location>
</feature>
<dbReference type="InterPro" id="IPR035965">
    <property type="entry name" value="PAS-like_dom_sf"/>
</dbReference>
<keyword evidence="5" id="KW-0418">Kinase</keyword>
<proteinExistence type="predicted"/>
<feature type="transmembrane region" description="Helical" evidence="6">
    <location>
        <begin position="28"/>
        <end position="49"/>
    </location>
</feature>
<protein>
    <recommendedName>
        <fullName evidence="2">histidine kinase</fullName>
        <ecNumber evidence="2">2.7.13.3</ecNumber>
    </recommendedName>
</protein>
<evidence type="ECO:0000313" key="8">
    <source>
        <dbReference type="Proteomes" id="UP000002508"/>
    </source>
</evidence>
<evidence type="ECO:0000256" key="2">
    <source>
        <dbReference type="ARBA" id="ARBA00012438"/>
    </source>
</evidence>
<name>B8G489_CHLAD</name>
<feature type="transmembrane region" description="Helical" evidence="6">
    <location>
        <begin position="85"/>
        <end position="104"/>
    </location>
</feature>
<dbReference type="InterPro" id="IPR052162">
    <property type="entry name" value="Sensor_kinase/Photoreceptor"/>
</dbReference>
<keyword evidence="6" id="KW-1133">Transmembrane helix</keyword>
<evidence type="ECO:0000256" key="4">
    <source>
        <dbReference type="ARBA" id="ARBA00022679"/>
    </source>
</evidence>
<dbReference type="EC" id="2.7.13.3" evidence="2"/>
<dbReference type="HOGENOM" id="CLU_985876_0_0_0"/>
<evidence type="ECO:0000256" key="3">
    <source>
        <dbReference type="ARBA" id="ARBA00022553"/>
    </source>
</evidence>
<gene>
    <name evidence="7" type="ordered locus">Cagg_0556</name>
</gene>
<dbReference type="AlphaFoldDB" id="B8G489"/>
<organism evidence="7 8">
    <name type="scientific">Chloroflexus aggregans (strain MD-66 / DSM 9485)</name>
    <dbReference type="NCBI Taxonomy" id="326427"/>
    <lineage>
        <taxon>Bacteria</taxon>
        <taxon>Bacillati</taxon>
        <taxon>Chloroflexota</taxon>
        <taxon>Chloroflexia</taxon>
        <taxon>Chloroflexales</taxon>
        <taxon>Chloroflexineae</taxon>
        <taxon>Chloroflexaceae</taxon>
        <taxon>Chloroflexus</taxon>
    </lineage>
</organism>
<keyword evidence="6" id="KW-0472">Membrane</keyword>
<dbReference type="PANTHER" id="PTHR43304:SF1">
    <property type="entry name" value="PAC DOMAIN-CONTAINING PROTEIN"/>
    <property type="match status" value="1"/>
</dbReference>
<dbReference type="Gene3D" id="3.30.450.20">
    <property type="entry name" value="PAS domain"/>
    <property type="match status" value="1"/>
</dbReference>
<sequence>MHMRRCISALWPTGQQLSFLVADEQQRVAVILFPLLSTLTVVSVVFALVTPSLYKAPQIPTLAALIMAVTFAGGVWFLRRNNVKIAGWLVCGVLWLVVTTTAMFTGGVRSSASLHYVIVMLLAGVSFGRRGALTTALSNTLTLVVLWFLETNSMLPPDSALLATPLAHTIMLGTIFILIGLILSIVDVQLSAALKGVRDEMSERRYAEQSLHFALLAARAGAWEWDASARTIRWSEENYPLLGLVPGKDRLTYRTWRERIHPADQARLQAVVDHAISEQRNF</sequence>
<evidence type="ECO:0000256" key="1">
    <source>
        <dbReference type="ARBA" id="ARBA00000085"/>
    </source>
</evidence>
<keyword evidence="3" id="KW-0597">Phosphoprotein</keyword>
<comment type="catalytic activity">
    <reaction evidence="1">
        <text>ATP + protein L-histidine = ADP + protein N-phospho-L-histidine.</text>
        <dbReference type="EC" id="2.7.13.3"/>
    </reaction>
</comment>
<dbReference type="eggNOG" id="COG2205">
    <property type="taxonomic scope" value="Bacteria"/>
</dbReference>
<dbReference type="KEGG" id="cag:Cagg_0556"/>
<feature type="transmembrane region" description="Helical" evidence="6">
    <location>
        <begin position="169"/>
        <end position="194"/>
    </location>
</feature>
<dbReference type="SUPFAM" id="SSF55785">
    <property type="entry name" value="PYP-like sensor domain (PAS domain)"/>
    <property type="match status" value="1"/>
</dbReference>
<dbReference type="STRING" id="326427.Cagg_0556"/>
<evidence type="ECO:0000256" key="6">
    <source>
        <dbReference type="SAM" id="Phobius"/>
    </source>
</evidence>
<evidence type="ECO:0000313" key="7">
    <source>
        <dbReference type="EMBL" id="ACL23495.1"/>
    </source>
</evidence>
<feature type="transmembrane region" description="Helical" evidence="6">
    <location>
        <begin position="61"/>
        <end position="79"/>
    </location>
</feature>